<protein>
    <submittedName>
        <fullName evidence="2">Alpha/beta hydrolase</fullName>
    </submittedName>
</protein>
<comment type="caution">
    <text evidence="2">The sequence shown here is derived from an EMBL/GenBank/DDBJ whole genome shotgun (WGS) entry which is preliminary data.</text>
</comment>
<dbReference type="PANTHER" id="PTHR43798:SF5">
    <property type="entry name" value="MONOACYLGLYCEROL LIPASE ABHD6"/>
    <property type="match status" value="1"/>
</dbReference>
<dbReference type="GO" id="GO:0046464">
    <property type="term" value="P:acylglycerol catabolic process"/>
    <property type="evidence" value="ECO:0007669"/>
    <property type="project" value="TreeGrafter"/>
</dbReference>
<proteinExistence type="predicted"/>
<dbReference type="PANTHER" id="PTHR43798">
    <property type="entry name" value="MONOACYLGLYCEROL LIPASE"/>
    <property type="match status" value="1"/>
</dbReference>
<dbReference type="OrthoDB" id="9804723at2"/>
<dbReference type="AlphaFoldDB" id="A0A2U2DUH2"/>
<dbReference type="GO" id="GO:0047372">
    <property type="term" value="F:monoacylglycerol lipase activity"/>
    <property type="evidence" value="ECO:0007669"/>
    <property type="project" value="TreeGrafter"/>
</dbReference>
<keyword evidence="3" id="KW-1185">Reference proteome</keyword>
<dbReference type="RefSeq" id="WP_109456974.1">
    <property type="nucleotide sequence ID" value="NZ_QFBC01000002.1"/>
</dbReference>
<dbReference type="EMBL" id="QFBC01000002">
    <property type="protein sequence ID" value="PWE56869.1"/>
    <property type="molecule type" value="Genomic_DNA"/>
</dbReference>
<accession>A0A2U2DUH2</accession>
<keyword evidence="2" id="KW-0378">Hydrolase</keyword>
<organism evidence="2 3">
    <name type="scientific">Metarhizobium album</name>
    <dbReference type="NCBI Taxonomy" id="2182425"/>
    <lineage>
        <taxon>Bacteria</taxon>
        <taxon>Pseudomonadati</taxon>
        <taxon>Pseudomonadota</taxon>
        <taxon>Alphaproteobacteria</taxon>
        <taxon>Hyphomicrobiales</taxon>
        <taxon>Rhizobiaceae</taxon>
        <taxon>Metarhizobium</taxon>
    </lineage>
</organism>
<gene>
    <name evidence="2" type="ORF">DEM27_04265</name>
</gene>
<sequence length="260" mass="27256">MTLNAVIAGNFQKAAPLVLLHGFGGGAFSWDGIAASLQGDHPVIAYDLPGHGASLDSDSIGGAGRMAKAILADLDHRGVGRFHLAGHSLGGAVAALLALRNPERVASLALLAPGGFGPAINHRALHRFAMAKTEAALVGALEAMIGFNAVFPAESMGKMLADRRQPGAMAALEAIFAAMFVDARAEQKKQGRLPTDALSTLKMPIRLLWGEEDNILPVVQTEDLPANVLVWRLPEAGHMLIEECAEDVLAAIHANLDDAF</sequence>
<dbReference type="InterPro" id="IPR029058">
    <property type="entry name" value="AB_hydrolase_fold"/>
</dbReference>
<dbReference type="Gene3D" id="3.40.50.1820">
    <property type="entry name" value="alpha/beta hydrolase"/>
    <property type="match status" value="1"/>
</dbReference>
<dbReference type="PRINTS" id="PR00111">
    <property type="entry name" value="ABHYDROLASE"/>
</dbReference>
<reference evidence="2 3" key="1">
    <citation type="submission" date="2018-05" db="EMBL/GenBank/DDBJ databases">
        <title>The draft genome of strain NS-104.</title>
        <authorList>
            <person name="Hang P."/>
            <person name="Jiang J."/>
        </authorList>
    </citation>
    <scope>NUCLEOTIDE SEQUENCE [LARGE SCALE GENOMIC DNA]</scope>
    <source>
        <strain evidence="2 3">NS-104</strain>
    </source>
</reference>
<evidence type="ECO:0000313" key="2">
    <source>
        <dbReference type="EMBL" id="PWE56869.1"/>
    </source>
</evidence>
<dbReference type="Pfam" id="PF12697">
    <property type="entry name" value="Abhydrolase_6"/>
    <property type="match status" value="1"/>
</dbReference>
<evidence type="ECO:0000313" key="3">
    <source>
        <dbReference type="Proteomes" id="UP000245252"/>
    </source>
</evidence>
<dbReference type="Proteomes" id="UP000245252">
    <property type="component" value="Unassembled WGS sequence"/>
</dbReference>
<dbReference type="InterPro" id="IPR050266">
    <property type="entry name" value="AB_hydrolase_sf"/>
</dbReference>
<dbReference type="GO" id="GO:0016020">
    <property type="term" value="C:membrane"/>
    <property type="evidence" value="ECO:0007669"/>
    <property type="project" value="TreeGrafter"/>
</dbReference>
<feature type="domain" description="AB hydrolase-1" evidence="1">
    <location>
        <begin position="17"/>
        <end position="250"/>
    </location>
</feature>
<dbReference type="SUPFAM" id="SSF53474">
    <property type="entry name" value="alpha/beta-Hydrolases"/>
    <property type="match status" value="1"/>
</dbReference>
<dbReference type="InterPro" id="IPR000073">
    <property type="entry name" value="AB_hydrolase_1"/>
</dbReference>
<name>A0A2U2DUH2_9HYPH</name>
<evidence type="ECO:0000259" key="1">
    <source>
        <dbReference type="Pfam" id="PF12697"/>
    </source>
</evidence>